<name>A0ABQ0JA63_9VIBR</name>
<sequence length="59" mass="6663">MRSLIRVTNGVVDDVRRIVGIDVAFIASTRMVNPVSFNKEDAYSTGIRQRTSWVSPRSH</sequence>
<keyword evidence="2" id="KW-1185">Reference proteome</keyword>
<proteinExistence type="predicted"/>
<evidence type="ECO:0000313" key="2">
    <source>
        <dbReference type="Proteomes" id="UP000029223"/>
    </source>
</evidence>
<reference evidence="2" key="1">
    <citation type="submission" date="2014-09" db="EMBL/GenBank/DDBJ databases">
        <title>Vibrio variabilis JCM 19239. (C206) whole genome shotgun sequence.</title>
        <authorList>
            <person name="Sawabe T."/>
            <person name="Meirelles P."/>
            <person name="Nakanishi M."/>
            <person name="Sayaka M."/>
            <person name="Hattori M."/>
            <person name="Ohkuma M."/>
        </authorList>
    </citation>
    <scope>NUCLEOTIDE SEQUENCE [LARGE SCALE GENOMIC DNA]</scope>
    <source>
        <strain evidence="2">JCM 19239</strain>
    </source>
</reference>
<gene>
    <name evidence="1" type="ORF">JCM19239_591</name>
</gene>
<accession>A0ABQ0JA63</accession>
<protein>
    <submittedName>
        <fullName evidence="1">Uncharacterized protein</fullName>
    </submittedName>
</protein>
<reference evidence="2" key="2">
    <citation type="submission" date="2014-09" db="EMBL/GenBank/DDBJ databases">
        <authorList>
            <consortium name="NBRP consortium"/>
            <person name="Sawabe T."/>
            <person name="Meirelles P."/>
            <person name="Nakanishi M."/>
            <person name="Sayaka M."/>
            <person name="Hattori M."/>
            <person name="Ohkuma M."/>
        </authorList>
    </citation>
    <scope>NUCLEOTIDE SEQUENCE [LARGE SCALE GENOMIC DNA]</scope>
    <source>
        <strain evidence="2">JCM 19239</strain>
    </source>
</reference>
<dbReference type="EMBL" id="BBMS01000011">
    <property type="protein sequence ID" value="GAL25650.1"/>
    <property type="molecule type" value="Genomic_DNA"/>
</dbReference>
<evidence type="ECO:0000313" key="1">
    <source>
        <dbReference type="EMBL" id="GAL25650.1"/>
    </source>
</evidence>
<comment type="caution">
    <text evidence="1">The sequence shown here is derived from an EMBL/GenBank/DDBJ whole genome shotgun (WGS) entry which is preliminary data.</text>
</comment>
<organism evidence="1 2">
    <name type="scientific">Vibrio variabilis</name>
    <dbReference type="NCBI Taxonomy" id="990271"/>
    <lineage>
        <taxon>Bacteria</taxon>
        <taxon>Pseudomonadati</taxon>
        <taxon>Pseudomonadota</taxon>
        <taxon>Gammaproteobacteria</taxon>
        <taxon>Vibrionales</taxon>
        <taxon>Vibrionaceae</taxon>
        <taxon>Vibrio</taxon>
    </lineage>
</organism>
<dbReference type="Proteomes" id="UP000029223">
    <property type="component" value="Unassembled WGS sequence"/>
</dbReference>